<evidence type="ECO:0000313" key="2">
    <source>
        <dbReference type="Proteomes" id="UP000307720"/>
    </source>
</evidence>
<proteinExistence type="predicted"/>
<name>A0AC61R4J1_9FIRM</name>
<organism evidence="1 2">
    <name type="scientific">Hominisplanchenecus murintestinalis</name>
    <dbReference type="NCBI Taxonomy" id="2941517"/>
    <lineage>
        <taxon>Bacteria</taxon>
        <taxon>Bacillati</taxon>
        <taxon>Bacillota</taxon>
        <taxon>Clostridia</taxon>
        <taxon>Lachnospirales</taxon>
        <taxon>Lachnospiraceae</taxon>
        <taxon>Hominisplanchenecus</taxon>
    </lineage>
</organism>
<accession>A0AC61R4J1</accession>
<protein>
    <submittedName>
        <fullName evidence="1">Flagellar hook capping protein</fullName>
    </submittedName>
</protein>
<dbReference type="Proteomes" id="UP000307720">
    <property type="component" value="Unassembled WGS sequence"/>
</dbReference>
<reference evidence="1" key="1">
    <citation type="submission" date="2019-04" db="EMBL/GenBank/DDBJ databases">
        <title>Microbes associate with the intestines of laboratory mice.</title>
        <authorList>
            <person name="Navarre W."/>
            <person name="Wong E."/>
            <person name="Huang K."/>
            <person name="Tropini C."/>
            <person name="Ng K."/>
            <person name="Yu B."/>
        </authorList>
    </citation>
    <scope>NUCLEOTIDE SEQUENCE</scope>
    <source>
        <strain evidence="1">NM72_1-8</strain>
    </source>
</reference>
<keyword evidence="1" id="KW-0966">Cell projection</keyword>
<comment type="caution">
    <text evidence="1">The sequence shown here is derived from an EMBL/GenBank/DDBJ whole genome shotgun (WGS) entry which is preliminary data.</text>
</comment>
<sequence>MADLSSVGVASNPYAGSTFTAATTDKNTLSMSDYFQLMAVQLQNQDMTNPMDSGDMMAQMVQMGMMQAMTTMTEAIDNSTAVSTQTYAASMIGQEITVAVTEKDAAGRETPVGVKYGKVVSVDFTSGMPTIRLENDPKDYSMSYILGVGKLDDPYKEPDTDGKDDEEDSGNKDDTGTEKV</sequence>
<evidence type="ECO:0000313" key="1">
    <source>
        <dbReference type="EMBL" id="TGY00438.1"/>
    </source>
</evidence>
<keyword evidence="1" id="KW-0969">Cilium</keyword>
<gene>
    <name evidence="1" type="ORF">E5357_02760</name>
</gene>
<keyword evidence="1" id="KW-0282">Flagellum</keyword>
<dbReference type="EMBL" id="SRZB01000002">
    <property type="protein sequence ID" value="TGY00438.1"/>
    <property type="molecule type" value="Genomic_DNA"/>
</dbReference>
<keyword evidence="2" id="KW-1185">Reference proteome</keyword>